<feature type="compositionally biased region" description="Acidic residues" evidence="1">
    <location>
        <begin position="17"/>
        <end position="32"/>
    </location>
</feature>
<reference evidence="2 3" key="1">
    <citation type="journal article" date="2018" name="Sci. Rep.">
        <title>Comparative analysis of the Pocillopora damicornis genome highlights role of immune system in coral evolution.</title>
        <authorList>
            <person name="Cunning R."/>
            <person name="Bay R.A."/>
            <person name="Gillette P."/>
            <person name="Baker A.C."/>
            <person name="Traylor-Knowles N."/>
        </authorList>
    </citation>
    <scope>NUCLEOTIDE SEQUENCE [LARGE SCALE GENOMIC DNA]</scope>
    <source>
        <strain evidence="2">RSMAS</strain>
        <tissue evidence="2">Whole animal</tissue>
    </source>
</reference>
<accession>A0A3M6TMD0</accession>
<evidence type="ECO:0000256" key="1">
    <source>
        <dbReference type="SAM" id="MobiDB-lite"/>
    </source>
</evidence>
<dbReference type="PANTHER" id="PTHR46670">
    <property type="entry name" value="ENDO/EXONUCLEASE/PHOSPHATASE DOMAIN-CONTAINING PROTEIN"/>
    <property type="match status" value="1"/>
</dbReference>
<dbReference type="AlphaFoldDB" id="A0A3M6TMD0"/>
<name>A0A3M6TMD0_POCDA</name>
<keyword evidence="3" id="KW-1185">Reference proteome</keyword>
<evidence type="ECO:0000313" key="3">
    <source>
        <dbReference type="Proteomes" id="UP000275408"/>
    </source>
</evidence>
<feature type="compositionally biased region" description="Low complexity" evidence="1">
    <location>
        <begin position="33"/>
        <end position="47"/>
    </location>
</feature>
<proteinExistence type="predicted"/>
<dbReference type="EMBL" id="RCHS01003332">
    <property type="protein sequence ID" value="RMX42557.1"/>
    <property type="molecule type" value="Genomic_DNA"/>
</dbReference>
<dbReference type="OrthoDB" id="5989102at2759"/>
<dbReference type="PANTHER" id="PTHR46670:SF3">
    <property type="entry name" value="ENDONUCLEASE_EXONUCLEASE_PHOSPHATASE DOMAIN-CONTAINING PROTEIN"/>
    <property type="match status" value="1"/>
</dbReference>
<feature type="region of interest" description="Disordered" evidence="1">
    <location>
        <begin position="1"/>
        <end position="62"/>
    </location>
</feature>
<evidence type="ECO:0008006" key="4">
    <source>
        <dbReference type="Google" id="ProtNLM"/>
    </source>
</evidence>
<sequence length="229" mass="25760">MIREMKKISTVMKNNDESYELASEDESVESEDPSSSNEDNIAQNSAESSDDEASNERDSRNRVNCMTSSGITFQKSATAQAKNKAISNHWRFNIYVNVPNDSDAACFLELLTSMGLEQLADKPTHISGRMLDLIITRCSDSLLFAKPMTDYLFSDHITVLCDLELGKPPPKVKQVSNRKIKDIDREKLQVDILSSELCQNTPDTLDELVNSYNTTLAHALNWLHHCVQK</sequence>
<evidence type="ECO:0000313" key="2">
    <source>
        <dbReference type="EMBL" id="RMX42557.1"/>
    </source>
</evidence>
<protein>
    <recommendedName>
        <fullName evidence="4">Endonuclease/exonuclease/phosphatase domain-containing protein</fullName>
    </recommendedName>
</protein>
<organism evidence="2 3">
    <name type="scientific">Pocillopora damicornis</name>
    <name type="common">Cauliflower coral</name>
    <name type="synonym">Millepora damicornis</name>
    <dbReference type="NCBI Taxonomy" id="46731"/>
    <lineage>
        <taxon>Eukaryota</taxon>
        <taxon>Metazoa</taxon>
        <taxon>Cnidaria</taxon>
        <taxon>Anthozoa</taxon>
        <taxon>Hexacorallia</taxon>
        <taxon>Scleractinia</taxon>
        <taxon>Astrocoeniina</taxon>
        <taxon>Pocilloporidae</taxon>
        <taxon>Pocillopora</taxon>
    </lineage>
</organism>
<comment type="caution">
    <text evidence="2">The sequence shown here is derived from an EMBL/GenBank/DDBJ whole genome shotgun (WGS) entry which is preliminary data.</text>
</comment>
<gene>
    <name evidence="2" type="ORF">pdam_00016892</name>
</gene>
<dbReference type="Proteomes" id="UP000275408">
    <property type="component" value="Unassembled WGS sequence"/>
</dbReference>